<feature type="domain" description="Lipocalin-like" evidence="1">
    <location>
        <begin position="8"/>
        <end position="141"/>
    </location>
</feature>
<comment type="caution">
    <text evidence="2">The sequence shown here is derived from an EMBL/GenBank/DDBJ whole genome shotgun (WGS) entry which is preliminary data.</text>
</comment>
<accession>A0ABW0W2C7</accession>
<name>A0ABW0W2C7_9BACL</name>
<dbReference type="Proteomes" id="UP001596047">
    <property type="component" value="Unassembled WGS sequence"/>
</dbReference>
<sequence>MTIQNPFIGTWRLISYEERTADGKVYYPTGPDATGYIMYNADGFMSVAIMAANRHNFASGDPAKGTPEELAAAAAYLSYAGKYEVMDNLVIHHVEISFFPNLAGNTRERTAEFNENILILSSPPYEVNGVMQTSVITWKRV</sequence>
<gene>
    <name evidence="2" type="ORF">ACFPYJ_15645</name>
</gene>
<evidence type="ECO:0000313" key="3">
    <source>
        <dbReference type="Proteomes" id="UP001596047"/>
    </source>
</evidence>
<keyword evidence="3" id="KW-1185">Reference proteome</keyword>
<reference evidence="3" key="1">
    <citation type="journal article" date="2019" name="Int. J. Syst. Evol. Microbiol.">
        <title>The Global Catalogue of Microorganisms (GCM) 10K type strain sequencing project: providing services to taxonomists for standard genome sequencing and annotation.</title>
        <authorList>
            <consortium name="The Broad Institute Genomics Platform"/>
            <consortium name="The Broad Institute Genome Sequencing Center for Infectious Disease"/>
            <person name="Wu L."/>
            <person name="Ma J."/>
        </authorList>
    </citation>
    <scope>NUCLEOTIDE SEQUENCE [LARGE SCALE GENOMIC DNA]</scope>
    <source>
        <strain evidence="3">CGMCC 1.3240</strain>
    </source>
</reference>
<dbReference type="RefSeq" id="WP_379189092.1">
    <property type="nucleotide sequence ID" value="NZ_JBHSOW010000058.1"/>
</dbReference>
<proteinExistence type="predicted"/>
<evidence type="ECO:0000313" key="2">
    <source>
        <dbReference type="EMBL" id="MFC5650530.1"/>
    </source>
</evidence>
<evidence type="ECO:0000259" key="1">
    <source>
        <dbReference type="Pfam" id="PF13924"/>
    </source>
</evidence>
<dbReference type="InterPro" id="IPR024311">
    <property type="entry name" value="Lipocalin-like"/>
</dbReference>
<protein>
    <submittedName>
        <fullName evidence="2">Lipocalin-like domain-containing protein</fullName>
    </submittedName>
</protein>
<organism evidence="2 3">
    <name type="scientific">Paenibacillus solisilvae</name>
    <dbReference type="NCBI Taxonomy" id="2486751"/>
    <lineage>
        <taxon>Bacteria</taxon>
        <taxon>Bacillati</taxon>
        <taxon>Bacillota</taxon>
        <taxon>Bacilli</taxon>
        <taxon>Bacillales</taxon>
        <taxon>Paenibacillaceae</taxon>
        <taxon>Paenibacillus</taxon>
    </lineage>
</organism>
<dbReference type="Pfam" id="PF13924">
    <property type="entry name" value="Lipocalin_5"/>
    <property type="match status" value="1"/>
</dbReference>
<dbReference type="EMBL" id="JBHSOW010000058">
    <property type="protein sequence ID" value="MFC5650530.1"/>
    <property type="molecule type" value="Genomic_DNA"/>
</dbReference>